<keyword evidence="1" id="KW-1133">Transmembrane helix</keyword>
<evidence type="ECO:0000256" key="1">
    <source>
        <dbReference type="SAM" id="Phobius"/>
    </source>
</evidence>
<dbReference type="AlphaFoldDB" id="A0A1Y5YSF0"/>
<organism evidence="2 3">
    <name type="scientific">Bacillus mobilis</name>
    <dbReference type="NCBI Taxonomy" id="2026190"/>
    <lineage>
        <taxon>Bacteria</taxon>
        <taxon>Bacillati</taxon>
        <taxon>Bacillota</taxon>
        <taxon>Bacilli</taxon>
        <taxon>Bacillales</taxon>
        <taxon>Bacillaceae</taxon>
        <taxon>Bacillus</taxon>
        <taxon>Bacillus cereus group</taxon>
    </lineage>
</organism>
<gene>
    <name evidence="2" type="ORF">BACERE00185_00025</name>
</gene>
<reference evidence="3" key="1">
    <citation type="submission" date="2017-04" db="EMBL/GenBank/DDBJ databases">
        <authorList>
            <person name="Criscuolo A."/>
        </authorList>
    </citation>
    <scope>NUCLEOTIDE SEQUENCE [LARGE SCALE GENOMIC DNA]</scope>
</reference>
<sequence>MDYIGWFMEMNYRLGELFMSSFIFGFYVILKQSYLQNVIRNDNMLLLGYLEVF</sequence>
<evidence type="ECO:0000313" key="3">
    <source>
        <dbReference type="Proteomes" id="UP000194439"/>
    </source>
</evidence>
<name>A0A1Y5YSF0_9BACI</name>
<feature type="transmembrane region" description="Helical" evidence="1">
    <location>
        <begin position="12"/>
        <end position="30"/>
    </location>
</feature>
<keyword evidence="1" id="KW-0812">Transmembrane</keyword>
<evidence type="ECO:0000313" key="2">
    <source>
        <dbReference type="EMBL" id="SMD64990.1"/>
    </source>
</evidence>
<proteinExistence type="predicted"/>
<protein>
    <submittedName>
        <fullName evidence="2">Uncharacterized protein</fullName>
    </submittedName>
</protein>
<accession>A0A1Y5YSF0</accession>
<dbReference type="Proteomes" id="UP000194439">
    <property type="component" value="Unassembled WGS sequence"/>
</dbReference>
<keyword evidence="1" id="KW-0472">Membrane</keyword>
<dbReference type="EMBL" id="FWZD01000013">
    <property type="protein sequence ID" value="SMD64990.1"/>
    <property type="molecule type" value="Genomic_DNA"/>
</dbReference>